<name>A0ABU4PGF5_9SPHN</name>
<evidence type="ECO:0000256" key="3">
    <source>
        <dbReference type="PROSITE-ProRule" id="PRU00284"/>
    </source>
</evidence>
<dbReference type="EMBL" id="JAWXXV010000001">
    <property type="protein sequence ID" value="MDX5983293.1"/>
    <property type="molecule type" value="Genomic_DNA"/>
</dbReference>
<dbReference type="Gene3D" id="1.10.287.950">
    <property type="entry name" value="Methyl-accepting chemotaxis protein"/>
    <property type="match status" value="1"/>
</dbReference>
<dbReference type="PROSITE" id="PS50885">
    <property type="entry name" value="HAMP"/>
    <property type="match status" value="1"/>
</dbReference>
<keyword evidence="8" id="KW-1185">Reference proteome</keyword>
<dbReference type="PROSITE" id="PS50111">
    <property type="entry name" value="CHEMOTAXIS_TRANSDUC_2"/>
    <property type="match status" value="1"/>
</dbReference>
<feature type="region of interest" description="Disordered" evidence="4">
    <location>
        <begin position="569"/>
        <end position="604"/>
    </location>
</feature>
<dbReference type="Gene3D" id="6.10.340.10">
    <property type="match status" value="1"/>
</dbReference>
<evidence type="ECO:0000256" key="2">
    <source>
        <dbReference type="ARBA" id="ARBA00029447"/>
    </source>
</evidence>
<dbReference type="InterPro" id="IPR051310">
    <property type="entry name" value="MCP_chemotaxis"/>
</dbReference>
<dbReference type="Pfam" id="PF00672">
    <property type="entry name" value="HAMP"/>
    <property type="match status" value="1"/>
</dbReference>
<proteinExistence type="inferred from homology"/>
<evidence type="ECO:0000313" key="8">
    <source>
        <dbReference type="Proteomes" id="UP001279660"/>
    </source>
</evidence>
<reference evidence="7 8" key="1">
    <citation type="submission" date="2023-11" db="EMBL/GenBank/DDBJ databases">
        <title>MicrobeMod: A computational toolkit for identifying prokaryotic methylation and restriction-modification with nanopore sequencing.</title>
        <authorList>
            <person name="Crits-Christoph A."/>
            <person name="Kang S.C."/>
            <person name="Lee H."/>
            <person name="Ostrov N."/>
        </authorList>
    </citation>
    <scope>NUCLEOTIDE SEQUENCE [LARGE SCALE GENOMIC DNA]</scope>
    <source>
        <strain evidence="7 8">ATCC 14820</strain>
    </source>
</reference>
<evidence type="ECO:0000313" key="7">
    <source>
        <dbReference type="EMBL" id="MDX5983293.1"/>
    </source>
</evidence>
<dbReference type="Pfam" id="PF00015">
    <property type="entry name" value="MCPsignal"/>
    <property type="match status" value="1"/>
</dbReference>
<feature type="domain" description="HAMP" evidence="6">
    <location>
        <begin position="207"/>
        <end position="259"/>
    </location>
</feature>
<protein>
    <submittedName>
        <fullName evidence="7">Methyl-accepting chemotaxis protein</fullName>
    </submittedName>
</protein>
<evidence type="ECO:0000259" key="6">
    <source>
        <dbReference type="PROSITE" id="PS50885"/>
    </source>
</evidence>
<evidence type="ECO:0000259" key="5">
    <source>
        <dbReference type="PROSITE" id="PS50111"/>
    </source>
</evidence>
<dbReference type="SMART" id="SM00304">
    <property type="entry name" value="HAMP"/>
    <property type="match status" value="2"/>
</dbReference>
<accession>A0ABU4PGF5</accession>
<comment type="similarity">
    <text evidence="2">Belongs to the methyl-accepting chemotaxis (MCP) protein family.</text>
</comment>
<keyword evidence="1" id="KW-0145">Chemotaxis</keyword>
<dbReference type="PANTHER" id="PTHR43531">
    <property type="entry name" value="PROTEIN ICFG"/>
    <property type="match status" value="1"/>
</dbReference>
<feature type="domain" description="Methyl-accepting transducer" evidence="5">
    <location>
        <begin position="323"/>
        <end position="552"/>
    </location>
</feature>
<evidence type="ECO:0000256" key="4">
    <source>
        <dbReference type="SAM" id="MobiDB-lite"/>
    </source>
</evidence>
<dbReference type="InterPro" id="IPR004089">
    <property type="entry name" value="MCPsignal_dom"/>
</dbReference>
<dbReference type="RefSeq" id="WP_010405359.1">
    <property type="nucleotide sequence ID" value="NZ_JAWXXV010000001.1"/>
</dbReference>
<dbReference type="InterPro" id="IPR003660">
    <property type="entry name" value="HAMP_dom"/>
</dbReference>
<comment type="caution">
    <text evidence="7">The sequence shown here is derived from an EMBL/GenBank/DDBJ whole genome shotgun (WGS) entry which is preliminary data.</text>
</comment>
<sequence length="604" mass="63679">MSIAKRLRIGSALITVTMLLAIVIAAYGINLVRIGGPIGEQIQAESDYVADILPPPEYVLEPFLEATLLANHPDQVEMRATRLAALRKAYDERHAYWKGSTLDPALVNALTRDADAPAQRFWTEADHMIAAARARDGAQLARSYASLSEAYAAHRTLIDAAVTLAGKQQADLKAHSETTLTITAIALLALAVTILALAIGSRLYLTHKVMAPLADLVEATGALAEGADRSVPSLERSDELGQMARAVETFRRAAADRAAQEAQAASEQKEVAEALGQVLRTMAAGDLRSGDALAFPPGYAEVNRDLNGAVETLRTMVKAVVETTAQINTSSEAMARSTEDLARRTDSSAAALEQTSAALGRMEDRLRSTVQSARKSSEGSQKTLVAAGEVRARTDGAIAAMERVSSSAAGIDDVIGGLDKIAFQTRVLAMNAAVEAGRAGDAGRGFAVVADLVSTLAMRAEEEAKRARTQLSATQQEVAVAVEAVGLVDGALETITTSCSEAVVLTQTMTNDNVAQADAIGEITSAVAQLDQIVQQNAAMVGETSETAATLARDITTLAARAAAFRYEDRTEDAPSALEQNSRPAPRRAPTGRGVRLAPSRTLQ</sequence>
<dbReference type="SMART" id="SM00283">
    <property type="entry name" value="MA"/>
    <property type="match status" value="1"/>
</dbReference>
<gene>
    <name evidence="7" type="ORF">SIL82_03410</name>
</gene>
<keyword evidence="3" id="KW-0807">Transducer</keyword>
<organism evidence="7 8">
    <name type="scientific">Sphingomonas echinoides</name>
    <dbReference type="NCBI Taxonomy" id="59803"/>
    <lineage>
        <taxon>Bacteria</taxon>
        <taxon>Pseudomonadati</taxon>
        <taxon>Pseudomonadota</taxon>
        <taxon>Alphaproteobacteria</taxon>
        <taxon>Sphingomonadales</taxon>
        <taxon>Sphingomonadaceae</taxon>
        <taxon>Sphingomonas</taxon>
    </lineage>
</organism>
<dbReference type="Proteomes" id="UP001279660">
    <property type="component" value="Unassembled WGS sequence"/>
</dbReference>
<evidence type="ECO:0000256" key="1">
    <source>
        <dbReference type="ARBA" id="ARBA00022500"/>
    </source>
</evidence>
<dbReference type="SUPFAM" id="SSF58104">
    <property type="entry name" value="Methyl-accepting chemotaxis protein (MCP) signaling domain"/>
    <property type="match status" value="1"/>
</dbReference>
<dbReference type="PANTHER" id="PTHR43531:SF11">
    <property type="entry name" value="METHYL-ACCEPTING CHEMOTAXIS PROTEIN 3"/>
    <property type="match status" value="1"/>
</dbReference>